<name>A0A328TZF7_9BACL</name>
<dbReference type="Pfam" id="PF08239">
    <property type="entry name" value="SH3_3"/>
    <property type="match status" value="1"/>
</dbReference>
<dbReference type="Proteomes" id="UP000249260">
    <property type="component" value="Unassembled WGS sequence"/>
</dbReference>
<comment type="similarity">
    <text evidence="1">Belongs to the peptidase C40 family.</text>
</comment>
<dbReference type="InterPro" id="IPR000064">
    <property type="entry name" value="NLP_P60_dom"/>
</dbReference>
<dbReference type="RefSeq" id="WP_112882152.1">
    <property type="nucleotide sequence ID" value="NZ_QLUW01000002.1"/>
</dbReference>
<dbReference type="EMBL" id="QLUW01000002">
    <property type="protein sequence ID" value="RAP75927.1"/>
    <property type="molecule type" value="Genomic_DNA"/>
</dbReference>
<dbReference type="GO" id="GO:0008234">
    <property type="term" value="F:cysteine-type peptidase activity"/>
    <property type="evidence" value="ECO:0007669"/>
    <property type="project" value="UniProtKB-KW"/>
</dbReference>
<evidence type="ECO:0000256" key="2">
    <source>
        <dbReference type="ARBA" id="ARBA00022670"/>
    </source>
</evidence>
<dbReference type="InterPro" id="IPR003646">
    <property type="entry name" value="SH3-like_bac-type"/>
</dbReference>
<proteinExistence type="inferred from homology"/>
<sequence>MLTSLQVNPVQAASDEQPPSLFLDGHPLVFPVQTVIENGVSFVPMRPIFEAQGAKVVWDETAHTVHALKDNTFISYRIGDDYAVRNDEKLTVPVPGKIIGGSTMVPLRFISETLGNIVQWHDYSRSITISSAQTYETEVEYGVNLRTAPNSTEQSNVIRMLAKGERVHVIREIDANWLEVQSADRTIGFMSAKPKYSDYSSSALAMKQADEIIAFGSKYLGTDYEFGAATNQTQSFDCSSFVKHVFNSVLSLDLPRTSYDQAKEGKEVKLEDLRKGDLMFFTARGLPIGHVGIYAGDGKILHTYSDTLGVHFAEFEGQWRTRFVTARRLF</sequence>
<keyword evidence="7" id="KW-1185">Reference proteome</keyword>
<dbReference type="Pfam" id="PF07833">
    <property type="entry name" value="Cu_amine_oxidN1"/>
    <property type="match status" value="1"/>
</dbReference>
<dbReference type="PROSITE" id="PS51935">
    <property type="entry name" value="NLPC_P60"/>
    <property type="match status" value="1"/>
</dbReference>
<dbReference type="Gene3D" id="3.30.457.10">
    <property type="entry name" value="Copper amine oxidase-like, N-terminal domain"/>
    <property type="match status" value="1"/>
</dbReference>
<dbReference type="Pfam" id="PF00877">
    <property type="entry name" value="NLPC_P60"/>
    <property type="match status" value="1"/>
</dbReference>
<keyword evidence="2" id="KW-0645">Protease</keyword>
<dbReference type="SUPFAM" id="SSF54001">
    <property type="entry name" value="Cysteine proteinases"/>
    <property type="match status" value="1"/>
</dbReference>
<evidence type="ECO:0000313" key="7">
    <source>
        <dbReference type="Proteomes" id="UP000249260"/>
    </source>
</evidence>
<dbReference type="InterPro" id="IPR036582">
    <property type="entry name" value="Mao_N_sf"/>
</dbReference>
<dbReference type="GO" id="GO:0006508">
    <property type="term" value="P:proteolysis"/>
    <property type="evidence" value="ECO:0007669"/>
    <property type="project" value="UniProtKB-KW"/>
</dbReference>
<evidence type="ECO:0000256" key="1">
    <source>
        <dbReference type="ARBA" id="ARBA00007074"/>
    </source>
</evidence>
<dbReference type="InterPro" id="IPR012854">
    <property type="entry name" value="Cu_amine_oxidase-like_N"/>
</dbReference>
<dbReference type="PANTHER" id="PTHR47053">
    <property type="entry name" value="MUREIN DD-ENDOPEPTIDASE MEPH-RELATED"/>
    <property type="match status" value="1"/>
</dbReference>
<evidence type="ECO:0000256" key="3">
    <source>
        <dbReference type="ARBA" id="ARBA00022801"/>
    </source>
</evidence>
<dbReference type="InterPro" id="IPR038765">
    <property type="entry name" value="Papain-like_cys_pep_sf"/>
</dbReference>
<dbReference type="SUPFAM" id="SSF55383">
    <property type="entry name" value="Copper amine oxidase, domain N"/>
    <property type="match status" value="1"/>
</dbReference>
<organism evidence="6 7">
    <name type="scientific">Paenibacillus montanisoli</name>
    <dbReference type="NCBI Taxonomy" id="2081970"/>
    <lineage>
        <taxon>Bacteria</taxon>
        <taxon>Bacillati</taxon>
        <taxon>Bacillota</taxon>
        <taxon>Bacilli</taxon>
        <taxon>Bacillales</taxon>
        <taxon>Paenibacillaceae</taxon>
        <taxon>Paenibacillus</taxon>
    </lineage>
</organism>
<comment type="caution">
    <text evidence="6">The sequence shown here is derived from an EMBL/GenBank/DDBJ whole genome shotgun (WGS) entry which is preliminary data.</text>
</comment>
<keyword evidence="3" id="KW-0378">Hydrolase</keyword>
<evidence type="ECO:0000313" key="6">
    <source>
        <dbReference type="EMBL" id="RAP75927.1"/>
    </source>
</evidence>
<dbReference type="Gene3D" id="3.90.1720.10">
    <property type="entry name" value="endopeptidase domain like (from Nostoc punctiforme)"/>
    <property type="match status" value="1"/>
</dbReference>
<dbReference type="InterPro" id="IPR051202">
    <property type="entry name" value="Peptidase_C40"/>
</dbReference>
<evidence type="ECO:0000259" key="5">
    <source>
        <dbReference type="PROSITE" id="PS51935"/>
    </source>
</evidence>
<gene>
    <name evidence="6" type="ORF">DL346_10880</name>
</gene>
<dbReference type="OrthoDB" id="9813368at2"/>
<dbReference type="Gene3D" id="2.30.30.40">
    <property type="entry name" value="SH3 Domains"/>
    <property type="match status" value="1"/>
</dbReference>
<accession>A0A328TZF7</accession>
<reference evidence="6 7" key="1">
    <citation type="submission" date="2018-06" db="EMBL/GenBank/DDBJ databases">
        <title>Paenibacillus montanisoli sp. nov., isolated from mountain area soil.</title>
        <authorList>
            <person name="Wu M."/>
        </authorList>
    </citation>
    <scope>NUCLEOTIDE SEQUENCE [LARGE SCALE GENOMIC DNA]</scope>
    <source>
        <strain evidence="6 7">RA17</strain>
    </source>
</reference>
<evidence type="ECO:0000256" key="4">
    <source>
        <dbReference type="ARBA" id="ARBA00022807"/>
    </source>
</evidence>
<feature type="domain" description="NlpC/P60" evidence="5">
    <location>
        <begin position="206"/>
        <end position="330"/>
    </location>
</feature>
<protein>
    <submittedName>
        <fullName evidence="6">Copper amine oxidase</fullName>
    </submittedName>
</protein>
<dbReference type="AlphaFoldDB" id="A0A328TZF7"/>
<dbReference type="PANTHER" id="PTHR47053:SF1">
    <property type="entry name" value="MUREIN DD-ENDOPEPTIDASE MEPH-RELATED"/>
    <property type="match status" value="1"/>
</dbReference>
<keyword evidence="4" id="KW-0788">Thiol protease</keyword>